<evidence type="ECO:0000313" key="2">
    <source>
        <dbReference type="Proteomes" id="UP000428260"/>
    </source>
</evidence>
<reference evidence="1 2" key="1">
    <citation type="submission" date="2019-11" db="EMBL/GenBank/DDBJ databases">
        <authorList>
            <person name="Zheng R.K."/>
            <person name="Sun C.M."/>
        </authorList>
    </citation>
    <scope>NUCLEOTIDE SEQUENCE [LARGE SCALE GENOMIC DNA]</scope>
    <source>
        <strain evidence="1 2">WC007</strain>
    </source>
</reference>
<evidence type="ECO:0000313" key="1">
    <source>
        <dbReference type="EMBL" id="QGY46159.1"/>
    </source>
</evidence>
<proteinExistence type="predicted"/>
<keyword evidence="2" id="KW-1185">Reference proteome</keyword>
<accession>A0A6I6JXS9</accession>
<dbReference type="RefSeq" id="WP_158869298.1">
    <property type="nucleotide sequence ID" value="NZ_CP046401.1"/>
</dbReference>
<dbReference type="Proteomes" id="UP000428260">
    <property type="component" value="Chromosome"/>
</dbReference>
<name>A0A6I6JXS9_9BACT</name>
<sequence>MAGKDLKKRAEKGYGFLDSDILPDFPGLEVLDSKIQKIVVEKKDKLKIKKRK</sequence>
<dbReference type="KEGG" id="mcos:GM418_21565"/>
<organism evidence="1 2">
    <name type="scientific">Maribellus comscasis</name>
    <dbReference type="NCBI Taxonomy" id="2681766"/>
    <lineage>
        <taxon>Bacteria</taxon>
        <taxon>Pseudomonadati</taxon>
        <taxon>Bacteroidota</taxon>
        <taxon>Bacteroidia</taxon>
        <taxon>Marinilabiliales</taxon>
        <taxon>Prolixibacteraceae</taxon>
        <taxon>Maribellus</taxon>
    </lineage>
</organism>
<dbReference type="EMBL" id="CP046401">
    <property type="protein sequence ID" value="QGY46159.1"/>
    <property type="molecule type" value="Genomic_DNA"/>
</dbReference>
<protein>
    <submittedName>
        <fullName evidence="1">Uncharacterized protein</fullName>
    </submittedName>
</protein>
<dbReference type="AlphaFoldDB" id="A0A6I6JXS9"/>
<gene>
    <name evidence="1" type="ORF">GM418_21565</name>
</gene>